<reference evidence="1 2" key="1">
    <citation type="journal article" date="2019" name="Sci. Rep.">
        <title>Orb-weaving spider Araneus ventricosus genome elucidates the spidroin gene catalogue.</title>
        <authorList>
            <person name="Kono N."/>
            <person name="Nakamura H."/>
            <person name="Ohtoshi R."/>
            <person name="Moran D.A.P."/>
            <person name="Shinohara A."/>
            <person name="Yoshida Y."/>
            <person name="Fujiwara M."/>
            <person name="Mori M."/>
            <person name="Tomita M."/>
            <person name="Arakawa K."/>
        </authorList>
    </citation>
    <scope>NUCLEOTIDE SEQUENCE [LARGE SCALE GENOMIC DNA]</scope>
</reference>
<dbReference type="Proteomes" id="UP000499080">
    <property type="component" value="Unassembled WGS sequence"/>
</dbReference>
<dbReference type="AlphaFoldDB" id="A0A4Y2QK05"/>
<proteinExistence type="predicted"/>
<accession>A0A4Y2QK05</accession>
<keyword evidence="2" id="KW-1185">Reference proteome</keyword>
<evidence type="ECO:0000313" key="1">
    <source>
        <dbReference type="EMBL" id="GBN63620.1"/>
    </source>
</evidence>
<evidence type="ECO:0008006" key="3">
    <source>
        <dbReference type="Google" id="ProtNLM"/>
    </source>
</evidence>
<sequence>MRSREAQLKLNIDKTDKFIRTSEIPAKNKIIEQTVKINDNTYNAYTDGSRINNETEFAVCIFKSNKPYQDSLYRLNPTNSDFQAELVAIDLLPSGF</sequence>
<organism evidence="1 2">
    <name type="scientific">Araneus ventricosus</name>
    <name type="common">Orbweaver spider</name>
    <name type="synonym">Epeira ventricosa</name>
    <dbReference type="NCBI Taxonomy" id="182803"/>
    <lineage>
        <taxon>Eukaryota</taxon>
        <taxon>Metazoa</taxon>
        <taxon>Ecdysozoa</taxon>
        <taxon>Arthropoda</taxon>
        <taxon>Chelicerata</taxon>
        <taxon>Arachnida</taxon>
        <taxon>Araneae</taxon>
        <taxon>Araneomorphae</taxon>
        <taxon>Entelegynae</taxon>
        <taxon>Araneoidea</taxon>
        <taxon>Araneidae</taxon>
        <taxon>Araneus</taxon>
    </lineage>
</organism>
<dbReference type="OrthoDB" id="411823at2759"/>
<evidence type="ECO:0000313" key="2">
    <source>
        <dbReference type="Proteomes" id="UP000499080"/>
    </source>
</evidence>
<dbReference type="EMBL" id="BGPR01014077">
    <property type="protein sequence ID" value="GBN63620.1"/>
    <property type="molecule type" value="Genomic_DNA"/>
</dbReference>
<protein>
    <recommendedName>
        <fullName evidence="3">RNase H type-1 domain-containing protein</fullName>
    </recommendedName>
</protein>
<gene>
    <name evidence="1" type="ORF">AVEN_238924_1</name>
</gene>
<comment type="caution">
    <text evidence="1">The sequence shown here is derived from an EMBL/GenBank/DDBJ whole genome shotgun (WGS) entry which is preliminary data.</text>
</comment>
<name>A0A4Y2QK05_ARAVE</name>